<accession>A0ABQ0RK45</accession>
<keyword evidence="2" id="KW-1185">Reference proteome</keyword>
<name>A0ABQ0RK45_GLUNI</name>
<gene>
    <name evidence="1" type="ORF">ANI01nite_13840</name>
</gene>
<sequence>MRSGFAGILTVFCIESVNVRGQCPTSNAAVPVSRAGSAGVVAHEPREKANALMNKATAIRDKLGRTKVLLGRWPKTGQAAYDGNVLLEISFRTHFMFPSRRHAPWRKNKRITLTA</sequence>
<organism evidence="1 2">
    <name type="scientific">Glutamicibacter nicotianae</name>
    <name type="common">Arthrobacter nicotianae</name>
    <dbReference type="NCBI Taxonomy" id="37929"/>
    <lineage>
        <taxon>Bacteria</taxon>
        <taxon>Bacillati</taxon>
        <taxon>Actinomycetota</taxon>
        <taxon>Actinomycetes</taxon>
        <taxon>Micrococcales</taxon>
        <taxon>Micrococcaceae</taxon>
        <taxon>Glutamicibacter</taxon>
    </lineage>
</organism>
<dbReference type="Proteomes" id="UP000316242">
    <property type="component" value="Unassembled WGS sequence"/>
</dbReference>
<protein>
    <recommendedName>
        <fullName evidence="3">Secreted protein</fullName>
    </recommendedName>
</protein>
<evidence type="ECO:0000313" key="2">
    <source>
        <dbReference type="Proteomes" id="UP000316242"/>
    </source>
</evidence>
<evidence type="ECO:0008006" key="3">
    <source>
        <dbReference type="Google" id="ProtNLM"/>
    </source>
</evidence>
<comment type="caution">
    <text evidence="1">The sequence shown here is derived from an EMBL/GenBank/DDBJ whole genome shotgun (WGS) entry which is preliminary data.</text>
</comment>
<evidence type="ECO:0000313" key="1">
    <source>
        <dbReference type="EMBL" id="GEC12181.1"/>
    </source>
</evidence>
<dbReference type="EMBL" id="BJNE01000004">
    <property type="protein sequence ID" value="GEC12181.1"/>
    <property type="molecule type" value="Genomic_DNA"/>
</dbReference>
<reference evidence="1 2" key="1">
    <citation type="submission" date="2019-06" db="EMBL/GenBank/DDBJ databases">
        <title>Whole genome shotgun sequence of Glutamicibacter nicotianae NBRC 14234.</title>
        <authorList>
            <person name="Hosoyama A."/>
            <person name="Uohara A."/>
            <person name="Ohji S."/>
            <person name="Ichikawa N."/>
        </authorList>
    </citation>
    <scope>NUCLEOTIDE SEQUENCE [LARGE SCALE GENOMIC DNA]</scope>
    <source>
        <strain evidence="1 2">NBRC 14234</strain>
    </source>
</reference>
<proteinExistence type="predicted"/>